<dbReference type="Pfam" id="PF13374">
    <property type="entry name" value="TPR_10"/>
    <property type="match status" value="1"/>
</dbReference>
<feature type="domain" description="CHAT" evidence="1">
    <location>
        <begin position="1268"/>
        <end position="1548"/>
    </location>
</feature>
<dbReference type="Proteomes" id="UP000623467">
    <property type="component" value="Unassembled WGS sequence"/>
</dbReference>
<evidence type="ECO:0000313" key="3">
    <source>
        <dbReference type="Proteomes" id="UP000623467"/>
    </source>
</evidence>
<evidence type="ECO:0000313" key="2">
    <source>
        <dbReference type="EMBL" id="KAF7342638.1"/>
    </source>
</evidence>
<organism evidence="2 3">
    <name type="scientific">Mycena sanguinolenta</name>
    <dbReference type="NCBI Taxonomy" id="230812"/>
    <lineage>
        <taxon>Eukaryota</taxon>
        <taxon>Fungi</taxon>
        <taxon>Dikarya</taxon>
        <taxon>Basidiomycota</taxon>
        <taxon>Agaricomycotina</taxon>
        <taxon>Agaricomycetes</taxon>
        <taxon>Agaricomycetidae</taxon>
        <taxon>Agaricales</taxon>
        <taxon>Marasmiineae</taxon>
        <taxon>Mycenaceae</taxon>
        <taxon>Mycena</taxon>
    </lineage>
</organism>
<sequence length="1549" mass="172973">MLAENVSRKFIDLINEISGQYANLNPEYSIKAGDYGVMNSKTGQFQKQGNIYESEIAEIKIIASQHPPRTGAVFEELTCAWKVKKVEFSDEPSIKGHLTKPVLQTSWEFGDHRGALLIMHQPYMTYVPDVFLHLSADLESLKGKVLAVTVYNCAAYAMYLSNDENDRIQLILCEGSSRPETTGSILSWSYKGAHGIFQNFCDGPGNYTPLLGLYMIQDPHGAQSRESPDLNEPIWAELYPPWPNLDNNGDFDTNAEPEPVEINFPDHQHDLRSLAKSLSTSFAHTGHIQDLEEAINVQRDLLVQCPAGHPDHETNLYNLAKDLETYFEQTNNLDSLEEAIGYHRFLLSCPLDHPDRRKSLIHLASALSSRFEKAGKIEDIKEAIRCDHEVLTLQFNGHANYVKALSSLGYDLQICFQATGQMEELNEAIKHHRDVLLLSPSGHAPGKYDNLMNALITRFQQTGQIEDLSEGIQYHLDALAVCPPTSPRYLPFLNNLANHFMTRFQQIGEAKDLNSAIDYHRDALAMCPDDHPSYPVILESASNGLLVRFVQGRLGKDFEEASKHNQELVKLGVTDEWTLLDDIGIELGNKFRRTWQVEDIKDAIHHHCQALLLCPTEHPARPTVLHHLANDFLTQFWQTSRREDIQNAVSANREAFELSSAGHLDRFTALVNLAESLSTLFDDAGRLEDLEEAIDHLRGALSLCPPDHDRLTLLDSLALALDTRFHETGQNKDLDEAMILHREALETCPSSHRNLPKLLNSLANHLDSRFQNWGDLKNMEEAIELHRKALALCPLGHRLRGNSLNNLANTLTRRYEQTGRFEDLSESIEYHREALSLRPLGHPRRISSLHNLASNLQTRFQTTHRIHDLEEAIGLQRDVLSVCPLGHPFWSGSLNNLANGLAIRFGVMGETADLEEAIKHNREALALHSAGHDEHIKSLTNLANHLQIRFEQTHQLEDIEEAIGHQRETLLLCPPSGHPKRTSLLAGLAKALYTRFEQTGHMEDHDEAFTLWESATEDTNSSVLDQLAAAEGWANSAHGVHHTSTINAYKTALLRLELYISIQPTLDLQHSAMVARDYPAMLSVEGASYAAASGDPASAVEMLEQGRTLLWSHLRALRTSSENLRLVHPTLADTFVAKNRELEALGVSDFQAGDSKSGGGEAFARLSTRKRLLLQDRDALISEIRSTTGFEDFLKALPFTRLQRAADEGPIIFVYRTSQSSEALIVFGDSMPMALPLPELTRDLPKCLSVSRKKHGPESRAFNDTLQHVLEQLRDNVAIPVIAQLQAHGIPEGSRIWWCPALDFSTLPFHAAGPFVEEGRKKRYLPDLYVSSYTPSLSALLAARSKRPPLTGTPRVLAIGPVDMSLPDASAEIEAIQDVLGGSSVTILAQEHAKLSLVIDQMRTHPWVHISCHGSLRAGAPLLSAFKLHGEDRLTLRDLMQANLPHAELAMLSACHTAEHTAGSVHDEVLHLAAAVQFSGFRSVCGTLWQMLDADGPVIAREFYRRMEKDSKRAGYEEAARALGLTARALRRQKGTRLEQWVNYVHIGA</sequence>
<dbReference type="PANTHER" id="PTHR19959:SF119">
    <property type="entry name" value="FUNGAL LIPASE-LIKE DOMAIN-CONTAINING PROTEIN"/>
    <property type="match status" value="1"/>
</dbReference>
<protein>
    <submittedName>
        <fullName evidence="2">TPR-like protein</fullName>
    </submittedName>
</protein>
<keyword evidence="3" id="KW-1185">Reference proteome</keyword>
<dbReference type="SUPFAM" id="SSF81901">
    <property type="entry name" value="HCP-like"/>
    <property type="match status" value="1"/>
</dbReference>
<dbReference type="Gene3D" id="1.25.40.10">
    <property type="entry name" value="Tetratricopeptide repeat domain"/>
    <property type="match status" value="4"/>
</dbReference>
<reference evidence="2" key="1">
    <citation type="submission" date="2020-05" db="EMBL/GenBank/DDBJ databases">
        <title>Mycena genomes resolve the evolution of fungal bioluminescence.</title>
        <authorList>
            <person name="Tsai I.J."/>
        </authorList>
    </citation>
    <scope>NUCLEOTIDE SEQUENCE</scope>
    <source>
        <strain evidence="2">160909Yilan</strain>
    </source>
</reference>
<dbReference type="InterPro" id="IPR011990">
    <property type="entry name" value="TPR-like_helical_dom_sf"/>
</dbReference>
<dbReference type="OrthoDB" id="3261813at2759"/>
<dbReference type="EMBL" id="JACAZH010000025">
    <property type="protein sequence ID" value="KAF7342638.1"/>
    <property type="molecule type" value="Genomic_DNA"/>
</dbReference>
<gene>
    <name evidence="2" type="ORF">MSAN_02020600</name>
</gene>
<dbReference type="InterPro" id="IPR024983">
    <property type="entry name" value="CHAT_dom"/>
</dbReference>
<dbReference type="Pfam" id="PF12770">
    <property type="entry name" value="CHAT"/>
    <property type="match status" value="1"/>
</dbReference>
<name>A0A8H6XK17_9AGAR</name>
<dbReference type="PANTHER" id="PTHR19959">
    <property type="entry name" value="KINESIN LIGHT CHAIN"/>
    <property type="match status" value="1"/>
</dbReference>
<accession>A0A8H6XK17</accession>
<comment type="caution">
    <text evidence="2">The sequence shown here is derived from an EMBL/GenBank/DDBJ whole genome shotgun (WGS) entry which is preliminary data.</text>
</comment>
<proteinExistence type="predicted"/>
<evidence type="ECO:0000259" key="1">
    <source>
        <dbReference type="Pfam" id="PF12770"/>
    </source>
</evidence>